<dbReference type="AlphaFoldDB" id="A0A3E0VMQ8"/>
<dbReference type="SUPFAM" id="SSF52833">
    <property type="entry name" value="Thioredoxin-like"/>
    <property type="match status" value="1"/>
</dbReference>
<comment type="caution">
    <text evidence="1">The sequence shown here is derived from an EMBL/GenBank/DDBJ whole genome shotgun (WGS) entry which is preliminary data.</text>
</comment>
<evidence type="ECO:0008006" key="3">
    <source>
        <dbReference type="Google" id="ProtNLM"/>
    </source>
</evidence>
<proteinExistence type="predicted"/>
<dbReference type="PANTHER" id="PTHR31902">
    <property type="entry name" value="ACTIN PATCHES DISTAL PROTEIN 1"/>
    <property type="match status" value="1"/>
</dbReference>
<dbReference type="InterPro" id="IPR009737">
    <property type="entry name" value="Aim32/Apd1-like"/>
</dbReference>
<protein>
    <recommendedName>
        <fullName evidence="3">Sucrase ferredoxin</fullName>
    </recommendedName>
</protein>
<keyword evidence="2" id="KW-1185">Reference proteome</keyword>
<dbReference type="InterPro" id="IPR036249">
    <property type="entry name" value="Thioredoxin-like_sf"/>
</dbReference>
<gene>
    <name evidence="1" type="ORF">B7R54_12525</name>
</gene>
<accession>A0A3E0VMQ8</accession>
<dbReference type="Gene3D" id="3.40.30.10">
    <property type="entry name" value="Glutaredoxin"/>
    <property type="match status" value="1"/>
</dbReference>
<sequence length="345" mass="36248">MLPVPLPATQRLGAGIPDWLPCSDRSRGRQDPLWATGSRGLQWFLVEIEGSWGMNAFTSSALGRELGQRIVSRVEAAGMRPLAIRRTGRRDPGAKTRWRWAFVDSRPGFEEVRWGEVDAPGELLEVPLDGSTGIHSAEPVYAVCTHAKHDQCCAVRGRPVVGALAAEFPHETWECSHLGGDRFAGTMVLFPEGLYYGRVDDADAVAVVRLAREGRVDERFFRGRSSLTHPVQAAQHFARERFGVDRLAAFAPLAEREGGVDGVTVVTLAAGAGAGAAGAAGVGAAGAGAAGGGAGAAGAAASVGVADARIEVVVAETLSQPLLSTCGTTRFGRVREFTLVSLTPA</sequence>
<dbReference type="Proteomes" id="UP000256486">
    <property type="component" value="Unassembled WGS sequence"/>
</dbReference>
<dbReference type="OrthoDB" id="3399139at2"/>
<evidence type="ECO:0000313" key="2">
    <source>
        <dbReference type="Proteomes" id="UP000256486"/>
    </source>
</evidence>
<reference evidence="1 2" key="1">
    <citation type="submission" date="2017-04" db="EMBL/GenBank/DDBJ databases">
        <title>Comparative genome analysis of Subtercola boreus.</title>
        <authorList>
            <person name="Cho Y.-J."/>
            <person name="Cho A."/>
            <person name="Kim O.-S."/>
            <person name="Lee J.-I."/>
        </authorList>
    </citation>
    <scope>NUCLEOTIDE SEQUENCE [LARGE SCALE GENOMIC DNA]</scope>
    <source>
        <strain evidence="1 2">K300</strain>
    </source>
</reference>
<evidence type="ECO:0000313" key="1">
    <source>
        <dbReference type="EMBL" id="RFA11264.1"/>
    </source>
</evidence>
<dbReference type="EMBL" id="NBWZ01000001">
    <property type="protein sequence ID" value="RFA11264.1"/>
    <property type="molecule type" value="Genomic_DNA"/>
</dbReference>
<dbReference type="PANTHER" id="PTHR31902:SF22">
    <property type="entry name" value="SLL1203 PROTEIN"/>
    <property type="match status" value="1"/>
</dbReference>
<name>A0A3E0VMQ8_9MICO</name>
<dbReference type="Pfam" id="PF06999">
    <property type="entry name" value="Suc_Fer-like"/>
    <property type="match status" value="1"/>
</dbReference>
<organism evidence="1 2">
    <name type="scientific">Subtercola boreus</name>
    <dbReference type="NCBI Taxonomy" id="120213"/>
    <lineage>
        <taxon>Bacteria</taxon>
        <taxon>Bacillati</taxon>
        <taxon>Actinomycetota</taxon>
        <taxon>Actinomycetes</taxon>
        <taxon>Micrococcales</taxon>
        <taxon>Microbacteriaceae</taxon>
        <taxon>Subtercola</taxon>
    </lineage>
</organism>